<gene>
    <name evidence="2" type="ORF">DM01DRAFT_1338532</name>
</gene>
<evidence type="ECO:0000256" key="1">
    <source>
        <dbReference type="SAM" id="MobiDB-lite"/>
    </source>
</evidence>
<feature type="compositionally biased region" description="Acidic residues" evidence="1">
    <location>
        <begin position="230"/>
        <end position="241"/>
    </location>
</feature>
<feature type="region of interest" description="Disordered" evidence="1">
    <location>
        <begin position="175"/>
        <end position="212"/>
    </location>
</feature>
<organism evidence="2 3">
    <name type="scientific">Hesseltinella vesiculosa</name>
    <dbReference type="NCBI Taxonomy" id="101127"/>
    <lineage>
        <taxon>Eukaryota</taxon>
        <taxon>Fungi</taxon>
        <taxon>Fungi incertae sedis</taxon>
        <taxon>Mucoromycota</taxon>
        <taxon>Mucoromycotina</taxon>
        <taxon>Mucoromycetes</taxon>
        <taxon>Mucorales</taxon>
        <taxon>Cunninghamellaceae</taxon>
        <taxon>Hesseltinella</taxon>
    </lineage>
</organism>
<sequence length="313" mass="36241">MVFPNGLFKKRKLRRKDTQRQCTADLDTTGILAQPFHPLKTRVTSPTDLLDMVGYPQPMNKLTVRNKTPPATRDLASSTVSLTTQPLHMPVPKKAMAPTRRILADDAHDKTLLMESDPREEINDLKQTVIALKRERETRHLQHLQQRQLEQDMMREIQQNHAKIDQLSQSLYHAASNPSFHSSTPSMDDYDDDDRDDDDDDQGEFVEEQQDPIVYDQPLLYTSMCWQDEMDYEDDDDDSDADGPLFMPSPQRQVFRHSPAMMTPLRHCHPMLSTVAHAPALPRYAYNQPMPYRRSVPPKIRYSCPSVYNPDFY</sequence>
<keyword evidence="3" id="KW-1185">Reference proteome</keyword>
<dbReference type="EMBL" id="MCGT01000029">
    <property type="protein sequence ID" value="ORX48479.1"/>
    <property type="molecule type" value="Genomic_DNA"/>
</dbReference>
<evidence type="ECO:0000313" key="3">
    <source>
        <dbReference type="Proteomes" id="UP000242146"/>
    </source>
</evidence>
<dbReference type="Proteomes" id="UP000242146">
    <property type="component" value="Unassembled WGS sequence"/>
</dbReference>
<name>A0A1X2G9D8_9FUNG</name>
<accession>A0A1X2G9D8</accession>
<feature type="compositionally biased region" description="Acidic residues" evidence="1">
    <location>
        <begin position="188"/>
        <end position="210"/>
    </location>
</feature>
<comment type="caution">
    <text evidence="2">The sequence shown here is derived from an EMBL/GenBank/DDBJ whole genome shotgun (WGS) entry which is preliminary data.</text>
</comment>
<feature type="compositionally biased region" description="Polar residues" evidence="1">
    <location>
        <begin position="175"/>
        <end position="186"/>
    </location>
</feature>
<feature type="region of interest" description="Disordered" evidence="1">
    <location>
        <begin position="230"/>
        <end position="251"/>
    </location>
</feature>
<dbReference type="OrthoDB" id="2290328at2759"/>
<reference evidence="2 3" key="1">
    <citation type="submission" date="2016-07" db="EMBL/GenBank/DDBJ databases">
        <title>Pervasive Adenine N6-methylation of Active Genes in Fungi.</title>
        <authorList>
            <consortium name="DOE Joint Genome Institute"/>
            <person name="Mondo S.J."/>
            <person name="Dannebaum R.O."/>
            <person name="Kuo R.C."/>
            <person name="Labutti K."/>
            <person name="Haridas S."/>
            <person name="Kuo A."/>
            <person name="Salamov A."/>
            <person name="Ahrendt S.R."/>
            <person name="Lipzen A."/>
            <person name="Sullivan W."/>
            <person name="Andreopoulos W.B."/>
            <person name="Clum A."/>
            <person name="Lindquist E."/>
            <person name="Daum C."/>
            <person name="Ramamoorthy G.K."/>
            <person name="Gryganskyi A."/>
            <person name="Culley D."/>
            <person name="Magnuson J.K."/>
            <person name="James T.Y."/>
            <person name="O'Malley M.A."/>
            <person name="Stajich J.E."/>
            <person name="Spatafora J.W."/>
            <person name="Visel A."/>
            <person name="Grigoriev I.V."/>
        </authorList>
    </citation>
    <scope>NUCLEOTIDE SEQUENCE [LARGE SCALE GENOMIC DNA]</scope>
    <source>
        <strain evidence="2 3">NRRL 3301</strain>
    </source>
</reference>
<protein>
    <submittedName>
        <fullName evidence="2">Uncharacterized protein</fullName>
    </submittedName>
</protein>
<evidence type="ECO:0000313" key="2">
    <source>
        <dbReference type="EMBL" id="ORX48479.1"/>
    </source>
</evidence>
<proteinExistence type="predicted"/>
<dbReference type="AlphaFoldDB" id="A0A1X2G9D8"/>